<dbReference type="InterPro" id="IPR001845">
    <property type="entry name" value="HTH_ArsR_DNA-bd_dom"/>
</dbReference>
<dbReference type="AlphaFoldDB" id="A0A9E2NYT9"/>
<evidence type="ECO:0000256" key="2">
    <source>
        <dbReference type="ARBA" id="ARBA00023125"/>
    </source>
</evidence>
<dbReference type="Pfam" id="PF01022">
    <property type="entry name" value="HTH_5"/>
    <property type="match status" value="1"/>
</dbReference>
<dbReference type="Gene3D" id="1.10.10.10">
    <property type="entry name" value="Winged helix-like DNA-binding domain superfamily/Winged helix DNA-binding domain"/>
    <property type="match status" value="1"/>
</dbReference>
<comment type="caution">
    <text evidence="5">The sequence shown here is derived from an EMBL/GenBank/DDBJ whole genome shotgun (WGS) entry which is preliminary data.</text>
</comment>
<evidence type="ECO:0000256" key="3">
    <source>
        <dbReference type="ARBA" id="ARBA00023163"/>
    </source>
</evidence>
<dbReference type="InterPro" id="IPR051011">
    <property type="entry name" value="Metal_resp_trans_reg"/>
</dbReference>
<proteinExistence type="predicted"/>
<dbReference type="NCBIfam" id="NF033788">
    <property type="entry name" value="HTH_metalloreg"/>
    <property type="match status" value="1"/>
</dbReference>
<dbReference type="PANTHER" id="PTHR43132:SF2">
    <property type="entry name" value="ARSENICAL RESISTANCE OPERON REPRESSOR ARSR-RELATED"/>
    <property type="match status" value="1"/>
</dbReference>
<dbReference type="PANTHER" id="PTHR43132">
    <property type="entry name" value="ARSENICAL RESISTANCE OPERON REPRESSOR ARSR-RELATED"/>
    <property type="match status" value="1"/>
</dbReference>
<keyword evidence="1" id="KW-0805">Transcription regulation</keyword>
<accession>A0A9E2NYT9</accession>
<dbReference type="PRINTS" id="PR00778">
    <property type="entry name" value="HTHARSR"/>
</dbReference>
<evidence type="ECO:0000256" key="1">
    <source>
        <dbReference type="ARBA" id="ARBA00023015"/>
    </source>
</evidence>
<dbReference type="Proteomes" id="UP000823914">
    <property type="component" value="Unassembled WGS sequence"/>
</dbReference>
<dbReference type="EMBL" id="JAHLFV010000074">
    <property type="protein sequence ID" value="MBU3849590.1"/>
    <property type="molecule type" value="Genomic_DNA"/>
</dbReference>
<feature type="domain" description="HTH arsR-type" evidence="4">
    <location>
        <begin position="11"/>
        <end position="109"/>
    </location>
</feature>
<dbReference type="InterPro" id="IPR036388">
    <property type="entry name" value="WH-like_DNA-bd_sf"/>
</dbReference>
<dbReference type="GO" id="GO:0003677">
    <property type="term" value="F:DNA binding"/>
    <property type="evidence" value="ECO:0007669"/>
    <property type="project" value="UniProtKB-KW"/>
</dbReference>
<keyword evidence="3" id="KW-0804">Transcription</keyword>
<name>A0A9E2NYT9_9SPIR</name>
<evidence type="ECO:0000313" key="6">
    <source>
        <dbReference type="Proteomes" id="UP000823914"/>
    </source>
</evidence>
<dbReference type="SUPFAM" id="SSF46785">
    <property type="entry name" value="Winged helix' DNA-binding domain"/>
    <property type="match status" value="1"/>
</dbReference>
<organism evidence="5 6">
    <name type="scientific">Candidatus Treponema excrementipullorum</name>
    <dbReference type="NCBI Taxonomy" id="2838768"/>
    <lineage>
        <taxon>Bacteria</taxon>
        <taxon>Pseudomonadati</taxon>
        <taxon>Spirochaetota</taxon>
        <taxon>Spirochaetia</taxon>
        <taxon>Spirochaetales</taxon>
        <taxon>Treponemataceae</taxon>
        <taxon>Treponema</taxon>
    </lineage>
</organism>
<evidence type="ECO:0000259" key="4">
    <source>
        <dbReference type="PROSITE" id="PS50987"/>
    </source>
</evidence>
<dbReference type="GO" id="GO:0003700">
    <property type="term" value="F:DNA-binding transcription factor activity"/>
    <property type="evidence" value="ECO:0007669"/>
    <property type="project" value="InterPro"/>
</dbReference>
<reference evidence="5" key="2">
    <citation type="submission" date="2021-04" db="EMBL/GenBank/DDBJ databases">
        <authorList>
            <person name="Gilroy R."/>
        </authorList>
    </citation>
    <scope>NUCLEOTIDE SEQUENCE</scope>
    <source>
        <strain evidence="5">Gambia15-2214</strain>
    </source>
</reference>
<dbReference type="InterPro" id="IPR036390">
    <property type="entry name" value="WH_DNA-bd_sf"/>
</dbReference>
<dbReference type="CDD" id="cd00090">
    <property type="entry name" value="HTH_ARSR"/>
    <property type="match status" value="1"/>
</dbReference>
<gene>
    <name evidence="5" type="ORF">IAA16_03395</name>
</gene>
<reference evidence="5" key="1">
    <citation type="journal article" date="2021" name="PeerJ">
        <title>Extensive microbial diversity within the chicken gut microbiome revealed by metagenomics and culture.</title>
        <authorList>
            <person name="Gilroy R."/>
            <person name="Ravi A."/>
            <person name="Getino M."/>
            <person name="Pursley I."/>
            <person name="Horton D.L."/>
            <person name="Alikhan N.F."/>
            <person name="Baker D."/>
            <person name="Gharbi K."/>
            <person name="Hall N."/>
            <person name="Watson M."/>
            <person name="Adriaenssens E.M."/>
            <person name="Foster-Nyarko E."/>
            <person name="Jarju S."/>
            <person name="Secka A."/>
            <person name="Antonio M."/>
            <person name="Oren A."/>
            <person name="Chaudhuri R.R."/>
            <person name="La Ragione R."/>
            <person name="Hildebrand F."/>
            <person name="Pallen M.J."/>
        </authorList>
    </citation>
    <scope>NUCLEOTIDE SEQUENCE</scope>
    <source>
        <strain evidence="5">Gambia15-2214</strain>
    </source>
</reference>
<dbReference type="InterPro" id="IPR011991">
    <property type="entry name" value="ArsR-like_HTH"/>
</dbReference>
<evidence type="ECO:0000313" key="5">
    <source>
        <dbReference type="EMBL" id="MBU3849590.1"/>
    </source>
</evidence>
<keyword evidence="2" id="KW-0238">DNA-binding</keyword>
<dbReference type="PROSITE" id="PS50987">
    <property type="entry name" value="HTH_ARSR_2"/>
    <property type="match status" value="1"/>
</dbReference>
<protein>
    <submittedName>
        <fullName evidence="5">Metalloregulator ArsR/SmtB family transcription factor</fullName>
    </submittedName>
</protein>
<sequence length="123" mass="13713">MSSSEMLPSMPDSSEFSSVADLFKLLGDSSRLKIFWILCHWEACVTNISERAGMTSPAVSHHLKFLKASQLITSSRKGKEVYYRAADTVQAHMVHDMIKTGLKILCPEQDCFMVAPGQAKIDF</sequence>
<dbReference type="SMART" id="SM00418">
    <property type="entry name" value="HTH_ARSR"/>
    <property type="match status" value="1"/>
</dbReference>